<sequence length="99" mass="10859">MELSKIPPAQSSQTRKITMRDMTEELIRTGMGRTKAHMIKGLVESGSGDSKAMEESEGKAIVAAESLAKDLRPKKQFPHWNWLPSSTSSAVSSYKPPQA</sequence>
<evidence type="ECO:0000313" key="3">
    <source>
        <dbReference type="Proteomes" id="UP001059893"/>
    </source>
</evidence>
<dbReference type="EMBL" id="JABSND010000360">
    <property type="protein sequence ID" value="KAI6291510.1"/>
    <property type="molecule type" value="Genomic_DNA"/>
</dbReference>
<dbReference type="Proteomes" id="UP001059893">
    <property type="component" value="Unassembled WGS sequence"/>
</dbReference>
<feature type="compositionally biased region" description="Polar residues" evidence="1">
    <location>
        <begin position="83"/>
        <end position="92"/>
    </location>
</feature>
<evidence type="ECO:0000313" key="2">
    <source>
        <dbReference type="EMBL" id="KAI6291510.1"/>
    </source>
</evidence>
<reference evidence="2" key="1">
    <citation type="submission" date="2021-01" db="EMBL/GenBank/DDBJ databases">
        <title>Deciphering the adaptive evolutionary patterns associated with biogeogrpahic diversity in the finger millet blast pathogen Magnaporthe oryzae in Eastern Africa.</title>
        <authorList>
            <person name="Onyema G."/>
            <person name="Shittu T.A."/>
            <person name="Dodsworth S."/>
            <person name="Devilliers S."/>
            <person name="Muthumeenakshi S."/>
            <person name="Sreenivasaprasad S."/>
        </authorList>
    </citation>
    <scope>NUCLEOTIDE SEQUENCE</scope>
    <source>
        <strain evidence="2">D15/s37</strain>
    </source>
</reference>
<name>A0ABQ8N587_PYRGI</name>
<feature type="region of interest" description="Disordered" evidence="1">
    <location>
        <begin position="78"/>
        <end position="99"/>
    </location>
</feature>
<accession>A0ABQ8N587</accession>
<proteinExistence type="predicted"/>
<gene>
    <name evidence="2" type="ORF">MCOR33_010561</name>
</gene>
<evidence type="ECO:0000256" key="1">
    <source>
        <dbReference type="SAM" id="MobiDB-lite"/>
    </source>
</evidence>
<keyword evidence="3" id="KW-1185">Reference proteome</keyword>
<comment type="caution">
    <text evidence="2">The sequence shown here is derived from an EMBL/GenBank/DDBJ whole genome shotgun (WGS) entry which is preliminary data.</text>
</comment>
<protein>
    <submittedName>
        <fullName evidence="2">Uncharacterized protein</fullName>
    </submittedName>
</protein>
<organism evidence="2 3">
    <name type="scientific">Pyricularia grisea</name>
    <name type="common">Crabgrass-specific blast fungus</name>
    <name type="synonym">Magnaporthe grisea</name>
    <dbReference type="NCBI Taxonomy" id="148305"/>
    <lineage>
        <taxon>Eukaryota</taxon>
        <taxon>Fungi</taxon>
        <taxon>Dikarya</taxon>
        <taxon>Ascomycota</taxon>
        <taxon>Pezizomycotina</taxon>
        <taxon>Sordariomycetes</taxon>
        <taxon>Sordariomycetidae</taxon>
        <taxon>Magnaporthales</taxon>
        <taxon>Pyriculariaceae</taxon>
        <taxon>Pyricularia</taxon>
    </lineage>
</organism>